<gene>
    <name evidence="2" type="ordered locus">AciPR4_3935</name>
</gene>
<dbReference type="KEGG" id="tsa:AciPR4_3935"/>
<dbReference type="OrthoDB" id="9780095at2"/>
<feature type="region of interest" description="Disordered" evidence="1">
    <location>
        <begin position="1"/>
        <end position="25"/>
    </location>
</feature>
<organism evidence="2 3">
    <name type="scientific">Terriglobus saanensis (strain ATCC BAA-1853 / DSM 23119 / SP1PR4)</name>
    <dbReference type="NCBI Taxonomy" id="401053"/>
    <lineage>
        <taxon>Bacteria</taxon>
        <taxon>Pseudomonadati</taxon>
        <taxon>Acidobacteriota</taxon>
        <taxon>Terriglobia</taxon>
        <taxon>Terriglobales</taxon>
        <taxon>Acidobacteriaceae</taxon>
        <taxon>Terriglobus</taxon>
    </lineage>
</organism>
<evidence type="ECO:0000313" key="3">
    <source>
        <dbReference type="Proteomes" id="UP000006844"/>
    </source>
</evidence>
<feature type="compositionally biased region" description="Basic residues" evidence="1">
    <location>
        <begin position="1"/>
        <end position="14"/>
    </location>
</feature>
<dbReference type="HOGENOM" id="CLU_082418_0_0_0"/>
<protein>
    <recommendedName>
        <fullName evidence="4">Methyltransferase type 11</fullName>
    </recommendedName>
</protein>
<dbReference type="Proteomes" id="UP000006844">
    <property type="component" value="Chromosome"/>
</dbReference>
<name>E8V2Y7_TERSS</name>
<sequence>MIPPRAPRKRRTPRPPHPFDVLHGTDTGSLIPGDNLATGHPHDRHITAYHGTAPSLFRKLLKRWQDDYQLHPLEKTAFMDIGAGKGRAMLLAAEYPFRRIVGVELHPALAAATYENMDHWQALYPDAPKMTLVEDDVMRLRIPAGPCLFFLFNPFGFVLLDRFLTHLERIFVDRPGELDILYVNDEQRAVITEEHPKFTQLWRGRVHLSREDANADKATIAHDADGMYVTVGYEDCSIYRLTR</sequence>
<accession>E8V2Y7</accession>
<dbReference type="SUPFAM" id="SSF53335">
    <property type="entry name" value="S-adenosyl-L-methionine-dependent methyltransferases"/>
    <property type="match status" value="1"/>
</dbReference>
<evidence type="ECO:0000313" key="2">
    <source>
        <dbReference type="EMBL" id="ADV84684.1"/>
    </source>
</evidence>
<evidence type="ECO:0008006" key="4">
    <source>
        <dbReference type="Google" id="ProtNLM"/>
    </source>
</evidence>
<evidence type="ECO:0000256" key="1">
    <source>
        <dbReference type="SAM" id="MobiDB-lite"/>
    </source>
</evidence>
<dbReference type="STRING" id="401053.AciPR4_3935"/>
<dbReference type="CDD" id="cd02440">
    <property type="entry name" value="AdoMet_MTases"/>
    <property type="match status" value="1"/>
</dbReference>
<dbReference type="Gene3D" id="3.40.50.150">
    <property type="entry name" value="Vaccinia Virus protein VP39"/>
    <property type="match status" value="1"/>
</dbReference>
<dbReference type="RefSeq" id="WP_013570414.1">
    <property type="nucleotide sequence ID" value="NC_014963.1"/>
</dbReference>
<dbReference type="InterPro" id="IPR029063">
    <property type="entry name" value="SAM-dependent_MTases_sf"/>
</dbReference>
<reference evidence="2 3" key="1">
    <citation type="journal article" date="2012" name="Stand. Genomic Sci.">
        <title>Complete genome sequence of Terriglobus saanensis type strain SP1PR4(T), an Acidobacteria from tundra soil.</title>
        <authorList>
            <person name="Rawat S.R."/>
            <person name="Mannisto M.K."/>
            <person name="Starovoytov V."/>
            <person name="Goodwin L."/>
            <person name="Nolan M."/>
            <person name="Hauser L."/>
            <person name="Land M."/>
            <person name="Davenport K.W."/>
            <person name="Woyke T."/>
            <person name="Haggblom M.M."/>
        </authorList>
    </citation>
    <scope>NUCLEOTIDE SEQUENCE</scope>
    <source>
        <strain evidence="3">ATCC BAA-1853 / DSM 23119 / SP1PR4</strain>
    </source>
</reference>
<dbReference type="eggNOG" id="COG4123">
    <property type="taxonomic scope" value="Bacteria"/>
</dbReference>
<dbReference type="AlphaFoldDB" id="E8V2Y7"/>
<dbReference type="EMBL" id="CP002467">
    <property type="protein sequence ID" value="ADV84684.1"/>
    <property type="molecule type" value="Genomic_DNA"/>
</dbReference>
<keyword evidence="3" id="KW-1185">Reference proteome</keyword>
<proteinExistence type="predicted"/>